<dbReference type="OrthoDB" id="5877285at2759"/>
<evidence type="ECO:0000313" key="3">
    <source>
        <dbReference type="Proteomes" id="UP000271889"/>
    </source>
</evidence>
<keyword evidence="1" id="KW-0175">Coiled coil</keyword>
<reference evidence="2 3" key="1">
    <citation type="submission" date="2018-11" db="EMBL/GenBank/DDBJ databases">
        <authorList>
            <consortium name="Pathogen Informatics"/>
        </authorList>
    </citation>
    <scope>NUCLEOTIDE SEQUENCE [LARGE SCALE GENOMIC DNA]</scope>
</reference>
<dbReference type="Proteomes" id="UP000271889">
    <property type="component" value="Unassembled WGS sequence"/>
</dbReference>
<proteinExistence type="predicted"/>
<protein>
    <submittedName>
        <fullName evidence="2">Uncharacterized protein</fullName>
    </submittedName>
</protein>
<feature type="coiled-coil region" evidence="1">
    <location>
        <begin position="5"/>
        <end position="32"/>
    </location>
</feature>
<sequence length="116" mass="13524">MLQQCDELDEIEEKYQQQIFELTDERDALKAQIDPASTSKPVVQNLRAALTEGVKPLTPDHSMNHNEDAMMEAREKILKLENENNILKMEKERLEKVRSKLHLPIPTNWRIIASIF</sequence>
<feature type="coiled-coil region" evidence="1">
    <location>
        <begin position="63"/>
        <end position="100"/>
    </location>
</feature>
<evidence type="ECO:0000256" key="1">
    <source>
        <dbReference type="SAM" id="Coils"/>
    </source>
</evidence>
<name>A0A3P7N2Y2_CYLGO</name>
<dbReference type="AlphaFoldDB" id="A0A3P7N2Y2"/>
<keyword evidence="3" id="KW-1185">Reference proteome</keyword>
<gene>
    <name evidence="2" type="ORF">CGOC_LOCUS13282</name>
</gene>
<accession>A0A3P7N2Y2</accession>
<dbReference type="EMBL" id="UYRV01129844">
    <property type="protein sequence ID" value="VDN36694.1"/>
    <property type="molecule type" value="Genomic_DNA"/>
</dbReference>
<evidence type="ECO:0000313" key="2">
    <source>
        <dbReference type="EMBL" id="VDN36694.1"/>
    </source>
</evidence>
<organism evidence="2 3">
    <name type="scientific">Cylicostephanus goldi</name>
    <name type="common">Nematode worm</name>
    <dbReference type="NCBI Taxonomy" id="71465"/>
    <lineage>
        <taxon>Eukaryota</taxon>
        <taxon>Metazoa</taxon>
        <taxon>Ecdysozoa</taxon>
        <taxon>Nematoda</taxon>
        <taxon>Chromadorea</taxon>
        <taxon>Rhabditida</taxon>
        <taxon>Rhabditina</taxon>
        <taxon>Rhabditomorpha</taxon>
        <taxon>Strongyloidea</taxon>
        <taxon>Strongylidae</taxon>
        <taxon>Cylicostephanus</taxon>
    </lineage>
</organism>